<protein>
    <submittedName>
        <fullName evidence="1">Uncharacterized protein</fullName>
    </submittedName>
</protein>
<accession>K1TTZ4</accession>
<sequence>MCEGQVNGEIEAALSAAHNYFDNLKFSYNEVTVPHGFDAFGGDLGSSQTITVPANSSNDYLMKNDEWSVKVAIDKIDSETKQRIKGDTEFEIYEWDTVLQRYIPAGGYNQYAVERQADGAYKVINHSNYANGSDNIYYTQRNEGRFVVVESRAPSGYYGDWTDVTKPGAVGSVLGKRAYAFEITKALDGQTLWLGNADYNADITTTNNGGTLIDTGEAIVTITFGDRATDKTYDTDPTGIANNEKSYTMHADADKMQNDRVLGSILLTKVDLDAARYLAAGSNG</sequence>
<reference evidence="1" key="1">
    <citation type="journal article" date="2013" name="Environ. Microbiol.">
        <title>Microbiota from the distal guts of lean and obese adolescents exhibit partial functional redundancy besides clear differences in community structure.</title>
        <authorList>
            <person name="Ferrer M."/>
            <person name="Ruiz A."/>
            <person name="Lanza F."/>
            <person name="Haange S.B."/>
            <person name="Oberbach A."/>
            <person name="Till H."/>
            <person name="Bargiela R."/>
            <person name="Campoy C."/>
            <person name="Segura M.T."/>
            <person name="Richter M."/>
            <person name="von Bergen M."/>
            <person name="Seifert J."/>
            <person name="Suarez A."/>
        </authorList>
    </citation>
    <scope>NUCLEOTIDE SEQUENCE</scope>
</reference>
<gene>
    <name evidence="1" type="ORF">LEA_11651</name>
</gene>
<dbReference type="AlphaFoldDB" id="K1TTZ4"/>
<proteinExistence type="predicted"/>
<dbReference type="EMBL" id="AJWY01007863">
    <property type="protein sequence ID" value="EKC62811.1"/>
    <property type="molecule type" value="Genomic_DNA"/>
</dbReference>
<feature type="non-terminal residue" evidence="1">
    <location>
        <position position="284"/>
    </location>
</feature>
<comment type="caution">
    <text evidence="1">The sequence shown here is derived from an EMBL/GenBank/DDBJ whole genome shotgun (WGS) entry which is preliminary data.</text>
</comment>
<organism evidence="1">
    <name type="scientific">human gut metagenome</name>
    <dbReference type="NCBI Taxonomy" id="408170"/>
    <lineage>
        <taxon>unclassified sequences</taxon>
        <taxon>metagenomes</taxon>
        <taxon>organismal metagenomes</taxon>
    </lineage>
</organism>
<name>K1TTZ4_9ZZZZ</name>
<evidence type="ECO:0000313" key="1">
    <source>
        <dbReference type="EMBL" id="EKC62811.1"/>
    </source>
</evidence>